<accession>A0A2U7UC93</accession>
<evidence type="ECO:0000256" key="1">
    <source>
        <dbReference type="SAM" id="MobiDB-lite"/>
    </source>
</evidence>
<gene>
    <name evidence="2" type="ORF">pneo_cds_481</name>
</gene>
<dbReference type="GeneID" id="36842801"/>
<dbReference type="Proteomes" id="UP000249287">
    <property type="component" value="Segment"/>
</dbReference>
<dbReference type="KEGG" id="vg:36842801"/>
<feature type="region of interest" description="Disordered" evidence="1">
    <location>
        <begin position="33"/>
        <end position="54"/>
    </location>
</feature>
<evidence type="ECO:0000313" key="2">
    <source>
        <dbReference type="EMBL" id="AVK76088.1"/>
    </source>
</evidence>
<proteinExistence type="predicted"/>
<protein>
    <submittedName>
        <fullName evidence="2">Uncharacterized protein</fullName>
    </submittedName>
</protein>
<reference evidence="2" key="1">
    <citation type="journal article" date="2018" name="Nat. Commun.">
        <title>Diversity and evolution of the emerging Pandoraviridae family.</title>
        <authorList>
            <person name="Legendre M."/>
            <person name="Fabre E."/>
            <person name="Poirot O."/>
            <person name="Jeudy S."/>
            <person name="Lartigue A."/>
            <person name="Alempic J.M."/>
            <person name="Beucher L."/>
            <person name="Philippe N."/>
            <person name="Bertaux L."/>
            <person name="Christo-Foroux E."/>
            <person name="Labadie K."/>
            <person name="Coute Y."/>
            <person name="Abergel C."/>
            <person name="Claverie J.M."/>
        </authorList>
    </citation>
    <scope>NUCLEOTIDE SEQUENCE [LARGE SCALE GENOMIC DNA]</scope>
    <source>
        <strain evidence="2">Neocaledonia</strain>
    </source>
</reference>
<dbReference type="EMBL" id="MG011690">
    <property type="protein sequence ID" value="AVK76088.1"/>
    <property type="molecule type" value="Genomic_DNA"/>
</dbReference>
<organism evidence="2">
    <name type="scientific">Pandoravirus neocaledonia</name>
    <dbReference type="NCBI Taxonomy" id="2107708"/>
    <lineage>
        <taxon>Viruses</taxon>
        <taxon>Pandoravirus</taxon>
    </lineage>
</organism>
<sequence>MRSPCSARCRASVVRGLPPLLPPETPQQHEMCRRGAISLRDRSSRGPATGSRRRCRRRPIRRCALSLCEGCIHRACDATPRAPSPLANLALSLQHWARVRQGPRTPRRCTIVTCNPLPFQSLTRPFCVPPVVYIFL</sequence>
<dbReference type="RefSeq" id="YP_009482091.1">
    <property type="nucleotide sequence ID" value="NC_037666.1"/>
</dbReference>
<name>A0A2U7UC93_9VIRU</name>